<sequence>MYISHDYPMSVSEVIKGDYVLSSSENKLLAVLDEEYFNTLFEEVKNEQY</sequence>
<evidence type="ECO:0000313" key="1">
    <source>
        <dbReference type="EMBL" id="DAD74638.1"/>
    </source>
</evidence>
<organism evidence="1">
    <name type="scientific">Myoviridae sp. ctZgq1</name>
    <dbReference type="NCBI Taxonomy" id="2826666"/>
    <lineage>
        <taxon>Viruses</taxon>
        <taxon>Duplodnaviria</taxon>
        <taxon>Heunggongvirae</taxon>
        <taxon>Uroviricota</taxon>
        <taxon>Caudoviricetes</taxon>
    </lineage>
</organism>
<protein>
    <submittedName>
        <fullName evidence="1">Uncharacterized protein</fullName>
    </submittedName>
</protein>
<proteinExistence type="predicted"/>
<accession>A0A8S5LX86</accession>
<dbReference type="EMBL" id="BK014762">
    <property type="protein sequence ID" value="DAD74638.1"/>
    <property type="molecule type" value="Genomic_DNA"/>
</dbReference>
<reference evidence="1" key="1">
    <citation type="journal article" date="2021" name="Proc. Natl. Acad. Sci. U.S.A.">
        <title>A Catalog of Tens of Thousands of Viruses from Human Metagenomes Reveals Hidden Associations with Chronic Diseases.</title>
        <authorList>
            <person name="Tisza M.J."/>
            <person name="Buck C.B."/>
        </authorList>
    </citation>
    <scope>NUCLEOTIDE SEQUENCE</scope>
    <source>
        <strain evidence="1">CtZgq1</strain>
    </source>
</reference>
<name>A0A8S5LX86_9CAUD</name>